<evidence type="ECO:0000256" key="2">
    <source>
        <dbReference type="ARBA" id="ARBA00022448"/>
    </source>
</evidence>
<comment type="subcellular location">
    <subcellularLocation>
        <location evidence="1">Cell membrane</location>
        <topology evidence="1">Peripheral membrane protein</topology>
    </subcellularLocation>
</comment>
<keyword evidence="2" id="KW-0813">Transport</keyword>
<gene>
    <name evidence="7" type="ORF">FB465_4439</name>
</gene>
<dbReference type="PANTHER" id="PTHR42711:SF17">
    <property type="entry name" value="ABC TRANSPORTER ATP-BINDING PROTEIN"/>
    <property type="match status" value="1"/>
</dbReference>
<dbReference type="CDD" id="cd03230">
    <property type="entry name" value="ABC_DR_subfamily_A"/>
    <property type="match status" value="1"/>
</dbReference>
<dbReference type="GO" id="GO:0005886">
    <property type="term" value="C:plasma membrane"/>
    <property type="evidence" value="ECO:0007669"/>
    <property type="project" value="UniProtKB-SubCell"/>
</dbReference>
<dbReference type="AlphaFoldDB" id="A0A561EUN1"/>
<name>A0A561EUN1_9ACTN</name>
<dbReference type="GO" id="GO:0016887">
    <property type="term" value="F:ATP hydrolysis activity"/>
    <property type="evidence" value="ECO:0007669"/>
    <property type="project" value="InterPro"/>
</dbReference>
<accession>A0A561EUN1</accession>
<evidence type="ECO:0000256" key="4">
    <source>
        <dbReference type="ARBA" id="ARBA00022840"/>
    </source>
</evidence>
<evidence type="ECO:0000256" key="1">
    <source>
        <dbReference type="ARBA" id="ARBA00004202"/>
    </source>
</evidence>
<feature type="domain" description="ABC transporter" evidence="6">
    <location>
        <begin position="12"/>
        <end position="235"/>
    </location>
</feature>
<dbReference type="InterPro" id="IPR027417">
    <property type="entry name" value="P-loop_NTPase"/>
</dbReference>
<dbReference type="EMBL" id="VIVR01000001">
    <property type="protein sequence ID" value="TWE19323.1"/>
    <property type="molecule type" value="Genomic_DNA"/>
</dbReference>
<protein>
    <submittedName>
        <fullName evidence="7">ABC-2 type transport system ATP-binding protein</fullName>
    </submittedName>
</protein>
<keyword evidence="5" id="KW-0046">Antibiotic resistance</keyword>
<dbReference type="SUPFAM" id="SSF52540">
    <property type="entry name" value="P-loop containing nucleoside triphosphate hydrolases"/>
    <property type="match status" value="1"/>
</dbReference>
<evidence type="ECO:0000256" key="3">
    <source>
        <dbReference type="ARBA" id="ARBA00022741"/>
    </source>
</evidence>
<keyword evidence="8" id="KW-1185">Reference proteome</keyword>
<evidence type="ECO:0000256" key="5">
    <source>
        <dbReference type="ARBA" id="ARBA00023251"/>
    </source>
</evidence>
<dbReference type="PROSITE" id="PS50893">
    <property type="entry name" value="ABC_TRANSPORTER_2"/>
    <property type="match status" value="1"/>
</dbReference>
<dbReference type="Gene3D" id="3.40.50.300">
    <property type="entry name" value="P-loop containing nucleotide triphosphate hydrolases"/>
    <property type="match status" value="1"/>
</dbReference>
<dbReference type="InterPro" id="IPR003439">
    <property type="entry name" value="ABC_transporter-like_ATP-bd"/>
</dbReference>
<dbReference type="GO" id="GO:0046677">
    <property type="term" value="P:response to antibiotic"/>
    <property type="evidence" value="ECO:0007669"/>
    <property type="project" value="UniProtKB-KW"/>
</dbReference>
<dbReference type="InterPro" id="IPR003593">
    <property type="entry name" value="AAA+_ATPase"/>
</dbReference>
<dbReference type="InterPro" id="IPR050763">
    <property type="entry name" value="ABC_transporter_ATP-binding"/>
</dbReference>
<dbReference type="SMART" id="SM00382">
    <property type="entry name" value="AAA"/>
    <property type="match status" value="1"/>
</dbReference>
<evidence type="ECO:0000313" key="7">
    <source>
        <dbReference type="EMBL" id="TWE19323.1"/>
    </source>
</evidence>
<keyword evidence="4 7" id="KW-0067">ATP-binding</keyword>
<sequence length="322" mass="34101">MSTRVSEGGEVAAFRNVSKSYGRVKAVNGLDLVLRPGETVALLGPNGAGKSSSLDLLLGLREPDRGSVSLFGGAPRAAIEAGRVGAMLQSGGLMGDVKVRELVKFACAIHPRGHRVEEVLRNAGITEIADRKVDKLSGGQEQRVRFALAIAGANDLIVLDEPTTGMDVSVRRQFWATMRAQADAGRTVLFATHYLEEADSIADRVLVLHKGRLIADGTSAEIKAKAGARRITFELHASDGLFEEAALRALPGTVSLDVTGHADGVRTVRIRSTDADAGVAGLYKAGLYPRGLEVTSLGLEQAFLTITGEADDETDTEEESAR</sequence>
<dbReference type="GO" id="GO:0005524">
    <property type="term" value="F:ATP binding"/>
    <property type="evidence" value="ECO:0007669"/>
    <property type="project" value="UniProtKB-KW"/>
</dbReference>
<dbReference type="Proteomes" id="UP000318416">
    <property type="component" value="Unassembled WGS sequence"/>
</dbReference>
<comment type="caution">
    <text evidence="7">The sequence shown here is derived from an EMBL/GenBank/DDBJ whole genome shotgun (WGS) entry which is preliminary data.</text>
</comment>
<organism evidence="7 8">
    <name type="scientific">Kitasatospora atroaurantiaca</name>
    <dbReference type="NCBI Taxonomy" id="285545"/>
    <lineage>
        <taxon>Bacteria</taxon>
        <taxon>Bacillati</taxon>
        <taxon>Actinomycetota</taxon>
        <taxon>Actinomycetes</taxon>
        <taxon>Kitasatosporales</taxon>
        <taxon>Streptomycetaceae</taxon>
        <taxon>Kitasatospora</taxon>
    </lineage>
</organism>
<reference evidence="7 8" key="1">
    <citation type="submission" date="2019-06" db="EMBL/GenBank/DDBJ databases">
        <title>Sequencing the genomes of 1000 actinobacteria strains.</title>
        <authorList>
            <person name="Klenk H.-P."/>
        </authorList>
    </citation>
    <scope>NUCLEOTIDE SEQUENCE [LARGE SCALE GENOMIC DNA]</scope>
    <source>
        <strain evidence="7 8">DSM 41649</strain>
    </source>
</reference>
<keyword evidence="3" id="KW-0547">Nucleotide-binding</keyword>
<dbReference type="OrthoDB" id="9804819at2"/>
<dbReference type="PANTHER" id="PTHR42711">
    <property type="entry name" value="ABC TRANSPORTER ATP-BINDING PROTEIN"/>
    <property type="match status" value="1"/>
</dbReference>
<proteinExistence type="predicted"/>
<evidence type="ECO:0000313" key="8">
    <source>
        <dbReference type="Proteomes" id="UP000318416"/>
    </source>
</evidence>
<dbReference type="RefSeq" id="WP_145793021.1">
    <property type="nucleotide sequence ID" value="NZ_BAAABR010000022.1"/>
</dbReference>
<dbReference type="Pfam" id="PF00005">
    <property type="entry name" value="ABC_tran"/>
    <property type="match status" value="1"/>
</dbReference>
<evidence type="ECO:0000259" key="6">
    <source>
        <dbReference type="PROSITE" id="PS50893"/>
    </source>
</evidence>